<dbReference type="PRINTS" id="PR00035">
    <property type="entry name" value="HTHGNTR"/>
</dbReference>
<evidence type="ECO:0000313" key="5">
    <source>
        <dbReference type="EMBL" id="CAB4893365.1"/>
    </source>
</evidence>
<dbReference type="SMART" id="SM00895">
    <property type="entry name" value="FCD"/>
    <property type="match status" value="1"/>
</dbReference>
<dbReference type="AlphaFoldDB" id="A0A6J7S6C4"/>
<dbReference type="InterPro" id="IPR011711">
    <property type="entry name" value="GntR_C"/>
</dbReference>
<feature type="domain" description="HTH gntR-type" evidence="4">
    <location>
        <begin position="16"/>
        <end position="86"/>
    </location>
</feature>
<dbReference type="Pfam" id="PF07729">
    <property type="entry name" value="FCD"/>
    <property type="match status" value="1"/>
</dbReference>
<keyword evidence="1" id="KW-0805">Transcription regulation</keyword>
<dbReference type="PANTHER" id="PTHR43537">
    <property type="entry name" value="TRANSCRIPTIONAL REGULATOR, GNTR FAMILY"/>
    <property type="match status" value="1"/>
</dbReference>
<dbReference type="Gene3D" id="1.10.10.10">
    <property type="entry name" value="Winged helix-like DNA-binding domain superfamily/Winged helix DNA-binding domain"/>
    <property type="match status" value="1"/>
</dbReference>
<accession>A0A6J7S6C4</accession>
<organism evidence="6">
    <name type="scientific">freshwater metagenome</name>
    <dbReference type="NCBI Taxonomy" id="449393"/>
    <lineage>
        <taxon>unclassified sequences</taxon>
        <taxon>metagenomes</taxon>
        <taxon>ecological metagenomes</taxon>
    </lineage>
</organism>
<dbReference type="Gene3D" id="1.20.120.530">
    <property type="entry name" value="GntR ligand-binding domain-like"/>
    <property type="match status" value="1"/>
</dbReference>
<dbReference type="Pfam" id="PF00392">
    <property type="entry name" value="GntR"/>
    <property type="match status" value="1"/>
</dbReference>
<dbReference type="SMART" id="SM00345">
    <property type="entry name" value="HTH_GNTR"/>
    <property type="match status" value="1"/>
</dbReference>
<dbReference type="SUPFAM" id="SSF48008">
    <property type="entry name" value="GntR ligand-binding domain-like"/>
    <property type="match status" value="1"/>
</dbReference>
<evidence type="ECO:0000256" key="1">
    <source>
        <dbReference type="ARBA" id="ARBA00023015"/>
    </source>
</evidence>
<evidence type="ECO:0000256" key="3">
    <source>
        <dbReference type="ARBA" id="ARBA00023163"/>
    </source>
</evidence>
<dbReference type="EMBL" id="CAFBMC010000019">
    <property type="protein sequence ID" value="CAB4893365.1"/>
    <property type="molecule type" value="Genomic_DNA"/>
</dbReference>
<sequence>MTTPMPPLSAEPVHVPKTAEVVAQAIRNQIVRGDIAEGAALPSEAELMVHFGVSRPSLREAFRILESEKLITVRRGSRGGARATRPDVSVAARYLGLLMQFDGVLLSDVFEARAMIEPLALRLLARRDNRQEAAAELLAIMDEIVPGIDPRLRVDVWSRFYAHLFHSCGNKTLELLYGTLTGVVRSELSDSIFQEDEGSQSPNWKKTIIKAMTLVSEGKGDEAANYWMKQMLLIEARVQEAHQRRTLIDATVAFA</sequence>
<dbReference type="SUPFAM" id="SSF46785">
    <property type="entry name" value="Winged helix' DNA-binding domain"/>
    <property type="match status" value="1"/>
</dbReference>
<dbReference type="InterPro" id="IPR036390">
    <property type="entry name" value="WH_DNA-bd_sf"/>
</dbReference>
<evidence type="ECO:0000313" key="6">
    <source>
        <dbReference type="EMBL" id="CAB5036606.1"/>
    </source>
</evidence>
<gene>
    <name evidence="5" type="ORF">UFOPK3495_00537</name>
    <name evidence="6" type="ORF">UFOPK4237_00496</name>
</gene>
<reference evidence="6" key="1">
    <citation type="submission" date="2020-05" db="EMBL/GenBank/DDBJ databases">
        <authorList>
            <person name="Chiriac C."/>
            <person name="Salcher M."/>
            <person name="Ghai R."/>
            <person name="Kavagutti S V."/>
        </authorList>
    </citation>
    <scope>NUCLEOTIDE SEQUENCE</scope>
</reference>
<dbReference type="GO" id="GO:0003700">
    <property type="term" value="F:DNA-binding transcription factor activity"/>
    <property type="evidence" value="ECO:0007669"/>
    <property type="project" value="InterPro"/>
</dbReference>
<dbReference type="InterPro" id="IPR008920">
    <property type="entry name" value="TF_FadR/GntR_C"/>
</dbReference>
<dbReference type="PROSITE" id="PS50949">
    <property type="entry name" value="HTH_GNTR"/>
    <property type="match status" value="1"/>
</dbReference>
<dbReference type="CDD" id="cd07377">
    <property type="entry name" value="WHTH_GntR"/>
    <property type="match status" value="1"/>
</dbReference>
<dbReference type="EMBL" id="CAFBPZ010000021">
    <property type="protein sequence ID" value="CAB5036606.1"/>
    <property type="molecule type" value="Genomic_DNA"/>
</dbReference>
<protein>
    <submittedName>
        <fullName evidence="6">Unannotated protein</fullName>
    </submittedName>
</protein>
<proteinExistence type="predicted"/>
<keyword evidence="3" id="KW-0804">Transcription</keyword>
<dbReference type="GO" id="GO:0003677">
    <property type="term" value="F:DNA binding"/>
    <property type="evidence" value="ECO:0007669"/>
    <property type="project" value="UniProtKB-KW"/>
</dbReference>
<dbReference type="InterPro" id="IPR000524">
    <property type="entry name" value="Tscrpt_reg_HTH_GntR"/>
</dbReference>
<evidence type="ECO:0000256" key="2">
    <source>
        <dbReference type="ARBA" id="ARBA00023125"/>
    </source>
</evidence>
<dbReference type="PANTHER" id="PTHR43537:SF5">
    <property type="entry name" value="UXU OPERON TRANSCRIPTIONAL REGULATOR"/>
    <property type="match status" value="1"/>
</dbReference>
<dbReference type="InterPro" id="IPR036388">
    <property type="entry name" value="WH-like_DNA-bd_sf"/>
</dbReference>
<evidence type="ECO:0000259" key="4">
    <source>
        <dbReference type="PROSITE" id="PS50949"/>
    </source>
</evidence>
<keyword evidence="2" id="KW-0238">DNA-binding</keyword>
<name>A0A6J7S6C4_9ZZZZ</name>